<dbReference type="SUPFAM" id="SSF55031">
    <property type="entry name" value="Bacterial exopeptidase dimerisation domain"/>
    <property type="match status" value="1"/>
</dbReference>
<feature type="domain" description="Peptidase M20 dimerisation" evidence="7">
    <location>
        <begin position="210"/>
        <end position="305"/>
    </location>
</feature>
<keyword evidence="9" id="KW-1185">Reference proteome</keyword>
<dbReference type="NCBIfam" id="NF006771">
    <property type="entry name" value="PRK09290.1-5"/>
    <property type="match status" value="1"/>
</dbReference>
<comment type="caution">
    <text evidence="8">The sequence shown here is derived from an EMBL/GenBank/DDBJ whole genome shotgun (WGS) entry which is preliminary data.</text>
</comment>
<dbReference type="Gene3D" id="3.40.630.10">
    <property type="entry name" value="Zn peptidases"/>
    <property type="match status" value="1"/>
</dbReference>
<evidence type="ECO:0000256" key="2">
    <source>
        <dbReference type="ARBA" id="ARBA00006153"/>
    </source>
</evidence>
<gene>
    <name evidence="8" type="ORF">GCM10010917_13020</name>
</gene>
<proteinExistence type="inferred from homology"/>
<evidence type="ECO:0000256" key="5">
    <source>
        <dbReference type="ARBA" id="ARBA00022801"/>
    </source>
</evidence>
<keyword evidence="5 8" id="KW-0378">Hydrolase</keyword>
<dbReference type="Pfam" id="PF01546">
    <property type="entry name" value="Peptidase_M20"/>
    <property type="match status" value="1"/>
</dbReference>
<evidence type="ECO:0000256" key="1">
    <source>
        <dbReference type="ARBA" id="ARBA00001936"/>
    </source>
</evidence>
<keyword evidence="6" id="KW-0464">Manganese</keyword>
<organism evidence="8 9">
    <name type="scientific">Paenibacillus physcomitrellae</name>
    <dbReference type="NCBI Taxonomy" id="1619311"/>
    <lineage>
        <taxon>Bacteria</taxon>
        <taxon>Bacillati</taxon>
        <taxon>Bacillota</taxon>
        <taxon>Bacilli</taxon>
        <taxon>Bacillales</taxon>
        <taxon>Paenibacillaceae</taxon>
        <taxon>Paenibacillus</taxon>
    </lineage>
</organism>
<evidence type="ECO:0000259" key="7">
    <source>
        <dbReference type="Pfam" id="PF07687"/>
    </source>
</evidence>
<protein>
    <submittedName>
        <fullName evidence="8">Zn-dependent hydrolase</fullName>
    </submittedName>
</protein>
<dbReference type="CDD" id="cd03884">
    <property type="entry name" value="M20_bAS"/>
    <property type="match status" value="1"/>
</dbReference>
<comment type="similarity">
    <text evidence="2">Belongs to the peptidase M20 family.</text>
</comment>
<dbReference type="Pfam" id="PF07687">
    <property type="entry name" value="M20_dimer"/>
    <property type="match status" value="1"/>
</dbReference>
<dbReference type="PANTHER" id="PTHR32494:SF19">
    <property type="entry name" value="ALLANTOATE DEIMINASE-RELATED"/>
    <property type="match status" value="1"/>
</dbReference>
<dbReference type="PIRSF" id="PIRSF001235">
    <property type="entry name" value="Amidase_carbamoylase"/>
    <property type="match status" value="1"/>
</dbReference>
<evidence type="ECO:0000313" key="8">
    <source>
        <dbReference type="EMBL" id="GGA29415.1"/>
    </source>
</evidence>
<evidence type="ECO:0000256" key="4">
    <source>
        <dbReference type="ARBA" id="ARBA00022723"/>
    </source>
</evidence>
<dbReference type="InterPro" id="IPR002933">
    <property type="entry name" value="Peptidase_M20"/>
</dbReference>
<keyword evidence="4" id="KW-0479">Metal-binding</keyword>
<name>A0ABQ1FTE8_9BACL</name>
<dbReference type="Gene3D" id="3.30.70.360">
    <property type="match status" value="1"/>
</dbReference>
<dbReference type="InterPro" id="IPR010158">
    <property type="entry name" value="Amidase_Cbmase"/>
</dbReference>
<dbReference type="EMBL" id="BMHF01000003">
    <property type="protein sequence ID" value="GGA29415.1"/>
    <property type="molecule type" value="Genomic_DNA"/>
</dbReference>
<comment type="subunit">
    <text evidence="3">Homodimer.</text>
</comment>
<dbReference type="GO" id="GO:0016787">
    <property type="term" value="F:hydrolase activity"/>
    <property type="evidence" value="ECO:0007669"/>
    <property type="project" value="UniProtKB-KW"/>
</dbReference>
<comment type="cofactor">
    <cofactor evidence="1">
        <name>Mn(2+)</name>
        <dbReference type="ChEBI" id="CHEBI:29035"/>
    </cofactor>
</comment>
<dbReference type="SUPFAM" id="SSF53187">
    <property type="entry name" value="Zn-dependent exopeptidases"/>
    <property type="match status" value="1"/>
</dbReference>
<dbReference type="InterPro" id="IPR011650">
    <property type="entry name" value="Peptidase_M20_dimer"/>
</dbReference>
<dbReference type="InterPro" id="IPR036264">
    <property type="entry name" value="Bact_exopeptidase_dim_dom"/>
</dbReference>
<dbReference type="PANTHER" id="PTHR32494">
    <property type="entry name" value="ALLANTOATE DEIMINASE-RELATED"/>
    <property type="match status" value="1"/>
</dbReference>
<dbReference type="Proteomes" id="UP000609323">
    <property type="component" value="Unassembled WGS sequence"/>
</dbReference>
<evidence type="ECO:0000313" key="9">
    <source>
        <dbReference type="Proteomes" id="UP000609323"/>
    </source>
</evidence>
<dbReference type="NCBIfam" id="TIGR01879">
    <property type="entry name" value="hydantase"/>
    <property type="match status" value="1"/>
</dbReference>
<evidence type="ECO:0000256" key="3">
    <source>
        <dbReference type="ARBA" id="ARBA00011738"/>
    </source>
</evidence>
<sequence length="425" mass="45904">MINAARLKERIETLGRIGRLPGGGVTRVALSMEDKEAQEVVSAWMEEAGMQVRLDHAGNLIGRLGGVHPDEAPVVIGSHIDSVVNGGKYDGVIGVLGGIEVVQHMKEENIRPLLPLEVIAFCEEEGSRFQSGLFGSRAMIGATSEQDLLLTDKQGVSRRDALALFGLEPDRIQTEAVRTKDGIRAYLEMHIEQGPVLEKMGAPVGIVTGIAGPAWIEVVVEGKAGHAGILPMEMRQDAFLGASEIALLVEQTCLSFKGSPVVGTVGHVEVKPGGSNIVPGLASFSMDIRDIDVDRRNEVIRQVKEGALRICEQRGLRVQFHERMDVPPVQCTPGIVEVMKEQAKAMHLVCPELVSGAGHDAQLMAAISDMGMIFVRCRDGISHNPEEFAETEDIKLGTELLFRVAKHYAMQQTVGMTEKTSAVGD</sequence>
<accession>A0ABQ1FTE8</accession>
<evidence type="ECO:0000256" key="6">
    <source>
        <dbReference type="ARBA" id="ARBA00023211"/>
    </source>
</evidence>
<dbReference type="RefSeq" id="WP_094092916.1">
    <property type="nucleotide sequence ID" value="NZ_BMHF01000003.1"/>
</dbReference>
<reference evidence="9" key="1">
    <citation type="journal article" date="2019" name="Int. J. Syst. Evol. Microbiol.">
        <title>The Global Catalogue of Microorganisms (GCM) 10K type strain sequencing project: providing services to taxonomists for standard genome sequencing and annotation.</title>
        <authorList>
            <consortium name="The Broad Institute Genomics Platform"/>
            <consortium name="The Broad Institute Genome Sequencing Center for Infectious Disease"/>
            <person name="Wu L."/>
            <person name="Ma J."/>
        </authorList>
    </citation>
    <scope>NUCLEOTIDE SEQUENCE [LARGE SCALE GENOMIC DNA]</scope>
    <source>
        <strain evidence="9">CGMCC 1.15044</strain>
    </source>
</reference>